<dbReference type="AlphaFoldDB" id="A0A9P5WWW7"/>
<sequence>MAYFSRVGLSSLYEVEDILIDSDEAREDVERYLRHELGKLRPKYSALASATQWPPEGDFLKLSAGADGLFAFASTAVRFVDDPVSGNPVSQLKQVLEAIDNILSRPRNRNRHPLARLDALYSHILSRIPRHILPMTKELLLGLDSHPELSFSHLCSRLGMALDVAYGAVHQLHSVLNIPEPNVVAECRISILHKPFRDHLHDFKRSRMFPDRKSRCAEIEIRCASRIFNEISGGVNNGSDPTENISLYWESHIPFGSLTFFQMESQDRRSLGLTHLLKLFDIQLLESAERCVFWWNLFREDMHEELKEHQVIYEVPIGELDSSNIEGNQMVSVVFS</sequence>
<comment type="caution">
    <text evidence="1">The sequence shown here is derived from an EMBL/GenBank/DDBJ whole genome shotgun (WGS) entry which is preliminary data.</text>
</comment>
<evidence type="ECO:0000313" key="1">
    <source>
        <dbReference type="EMBL" id="KAF9439755.1"/>
    </source>
</evidence>
<proteinExistence type="predicted"/>
<gene>
    <name evidence="1" type="ORF">P691DRAFT_780199</name>
</gene>
<accession>A0A9P5WWW7</accession>
<protein>
    <submittedName>
        <fullName evidence="1">Uncharacterized protein</fullName>
    </submittedName>
</protein>
<dbReference type="EMBL" id="MU153488">
    <property type="protein sequence ID" value="KAF9439755.1"/>
    <property type="molecule type" value="Genomic_DNA"/>
</dbReference>
<organism evidence="1 2">
    <name type="scientific">Macrolepiota fuliginosa MF-IS2</name>
    <dbReference type="NCBI Taxonomy" id="1400762"/>
    <lineage>
        <taxon>Eukaryota</taxon>
        <taxon>Fungi</taxon>
        <taxon>Dikarya</taxon>
        <taxon>Basidiomycota</taxon>
        <taxon>Agaricomycotina</taxon>
        <taxon>Agaricomycetes</taxon>
        <taxon>Agaricomycetidae</taxon>
        <taxon>Agaricales</taxon>
        <taxon>Agaricineae</taxon>
        <taxon>Agaricaceae</taxon>
        <taxon>Macrolepiota</taxon>
    </lineage>
</organism>
<keyword evidence="2" id="KW-1185">Reference proteome</keyword>
<name>A0A9P5WWW7_9AGAR</name>
<reference evidence="1" key="1">
    <citation type="submission" date="2020-11" db="EMBL/GenBank/DDBJ databases">
        <authorList>
            <consortium name="DOE Joint Genome Institute"/>
            <person name="Ahrendt S."/>
            <person name="Riley R."/>
            <person name="Andreopoulos W."/>
            <person name="Labutti K."/>
            <person name="Pangilinan J."/>
            <person name="Ruiz-Duenas F.J."/>
            <person name="Barrasa J.M."/>
            <person name="Sanchez-Garcia M."/>
            <person name="Camarero S."/>
            <person name="Miyauchi S."/>
            <person name="Serrano A."/>
            <person name="Linde D."/>
            <person name="Babiker R."/>
            <person name="Drula E."/>
            <person name="Ayuso-Fernandez I."/>
            <person name="Pacheco R."/>
            <person name="Padilla G."/>
            <person name="Ferreira P."/>
            <person name="Barriuso J."/>
            <person name="Kellner H."/>
            <person name="Castanera R."/>
            <person name="Alfaro M."/>
            <person name="Ramirez L."/>
            <person name="Pisabarro A.G."/>
            <person name="Kuo A."/>
            <person name="Tritt A."/>
            <person name="Lipzen A."/>
            <person name="He G."/>
            <person name="Yan M."/>
            <person name="Ng V."/>
            <person name="Cullen D."/>
            <person name="Martin F."/>
            <person name="Rosso M.-N."/>
            <person name="Henrissat B."/>
            <person name="Hibbett D."/>
            <person name="Martinez A.T."/>
            <person name="Grigoriev I.V."/>
        </authorList>
    </citation>
    <scope>NUCLEOTIDE SEQUENCE</scope>
    <source>
        <strain evidence="1">MF-IS2</strain>
    </source>
</reference>
<dbReference type="Proteomes" id="UP000807342">
    <property type="component" value="Unassembled WGS sequence"/>
</dbReference>
<evidence type="ECO:0000313" key="2">
    <source>
        <dbReference type="Proteomes" id="UP000807342"/>
    </source>
</evidence>
<dbReference type="OrthoDB" id="3027122at2759"/>